<evidence type="ECO:0000256" key="4">
    <source>
        <dbReference type="ARBA" id="ARBA00023163"/>
    </source>
</evidence>
<evidence type="ECO:0000313" key="6">
    <source>
        <dbReference type="EMBL" id="MFB9716766.1"/>
    </source>
</evidence>
<dbReference type="Gene3D" id="1.10.10.10">
    <property type="entry name" value="Winged helix-like DNA-binding domain superfamily/Winged helix DNA-binding domain"/>
    <property type="match status" value="1"/>
</dbReference>
<dbReference type="SUPFAM" id="SSF53850">
    <property type="entry name" value="Periplasmic binding protein-like II"/>
    <property type="match status" value="1"/>
</dbReference>
<dbReference type="InterPro" id="IPR005119">
    <property type="entry name" value="LysR_subst-bd"/>
</dbReference>
<dbReference type="Pfam" id="PF00126">
    <property type="entry name" value="HTH_1"/>
    <property type="match status" value="1"/>
</dbReference>
<keyword evidence="7" id="KW-1185">Reference proteome</keyword>
<dbReference type="CDD" id="cd08412">
    <property type="entry name" value="PBP2_PAO1_like"/>
    <property type="match status" value="1"/>
</dbReference>
<dbReference type="Proteomes" id="UP001589536">
    <property type="component" value="Unassembled WGS sequence"/>
</dbReference>
<dbReference type="RefSeq" id="WP_345037093.1">
    <property type="nucleotide sequence ID" value="NZ_BAABED010000001.1"/>
</dbReference>
<evidence type="ECO:0000313" key="7">
    <source>
        <dbReference type="Proteomes" id="UP001589536"/>
    </source>
</evidence>
<dbReference type="InterPro" id="IPR036388">
    <property type="entry name" value="WH-like_DNA-bd_sf"/>
</dbReference>
<proteinExistence type="inferred from homology"/>
<protein>
    <submittedName>
        <fullName evidence="6">LysR family transcriptional regulator</fullName>
    </submittedName>
</protein>
<name>A0ABV5UX64_9MICC</name>
<accession>A0ABV5UX64</accession>
<evidence type="ECO:0000256" key="2">
    <source>
        <dbReference type="ARBA" id="ARBA00023015"/>
    </source>
</evidence>
<evidence type="ECO:0000259" key="5">
    <source>
        <dbReference type="PROSITE" id="PS50931"/>
    </source>
</evidence>
<dbReference type="PROSITE" id="PS50931">
    <property type="entry name" value="HTH_LYSR"/>
    <property type="match status" value="1"/>
</dbReference>
<evidence type="ECO:0000256" key="3">
    <source>
        <dbReference type="ARBA" id="ARBA00023125"/>
    </source>
</evidence>
<dbReference type="PRINTS" id="PR00039">
    <property type="entry name" value="HTHLYSR"/>
</dbReference>
<organism evidence="6 7">
    <name type="scientific">Arthrobacter methylotrophus</name>
    <dbReference type="NCBI Taxonomy" id="121291"/>
    <lineage>
        <taxon>Bacteria</taxon>
        <taxon>Bacillati</taxon>
        <taxon>Actinomycetota</taxon>
        <taxon>Actinomycetes</taxon>
        <taxon>Micrococcales</taxon>
        <taxon>Micrococcaceae</taxon>
        <taxon>Arthrobacter</taxon>
    </lineage>
</organism>
<dbReference type="PANTHER" id="PTHR30346:SF0">
    <property type="entry name" value="HCA OPERON TRANSCRIPTIONAL ACTIVATOR HCAR"/>
    <property type="match status" value="1"/>
</dbReference>
<dbReference type="Gene3D" id="3.40.190.10">
    <property type="entry name" value="Periplasmic binding protein-like II"/>
    <property type="match status" value="2"/>
</dbReference>
<dbReference type="InterPro" id="IPR036390">
    <property type="entry name" value="WH_DNA-bd_sf"/>
</dbReference>
<dbReference type="Pfam" id="PF03466">
    <property type="entry name" value="LysR_substrate"/>
    <property type="match status" value="1"/>
</dbReference>
<dbReference type="InterPro" id="IPR000847">
    <property type="entry name" value="LysR_HTH_N"/>
</dbReference>
<feature type="domain" description="HTH lysR-type" evidence="5">
    <location>
        <begin position="4"/>
        <end position="61"/>
    </location>
</feature>
<reference evidence="6 7" key="1">
    <citation type="submission" date="2024-09" db="EMBL/GenBank/DDBJ databases">
        <authorList>
            <person name="Sun Q."/>
            <person name="Mori K."/>
        </authorList>
    </citation>
    <scope>NUCLEOTIDE SEQUENCE [LARGE SCALE GENOMIC DNA]</scope>
    <source>
        <strain evidence="6 7">JCM 13519</strain>
    </source>
</reference>
<keyword evidence="3" id="KW-0238">DNA-binding</keyword>
<evidence type="ECO:0000256" key="1">
    <source>
        <dbReference type="ARBA" id="ARBA00009437"/>
    </source>
</evidence>
<keyword evidence="2" id="KW-0805">Transcription regulation</keyword>
<sequence>MSNVSLRQLEYLIAAADTGSVTAAAARVYLSQSAVSTALTDLEEALGVQIFIRHPRGLSLTNVGQQVLTDARRLVSGMEDLRNSARESSESLSGKLVVGCYSTLAPILLPRIIADFTKNHPGVDLSFIEGSHTQMEELLRNGSLDLAILYDYDFGKGGLSKDLAINVVVSTPPYVILPERHELASREALSLKELAPLPLILFDLPPGGDYFLSFFTDENLTPNIRYRTTSFEMVRALVARGLGYSILSQRTNINMSYEGLGFVTRPLTGALPGLNVGAMHLHGVRLTRRAVAFIDQCRTSVGIRT</sequence>
<comment type="caution">
    <text evidence="6">The sequence shown here is derived from an EMBL/GenBank/DDBJ whole genome shotgun (WGS) entry which is preliminary data.</text>
</comment>
<dbReference type="PANTHER" id="PTHR30346">
    <property type="entry name" value="TRANSCRIPTIONAL DUAL REGULATOR HCAR-RELATED"/>
    <property type="match status" value="1"/>
</dbReference>
<dbReference type="SUPFAM" id="SSF46785">
    <property type="entry name" value="Winged helix' DNA-binding domain"/>
    <property type="match status" value="1"/>
</dbReference>
<keyword evidence="4" id="KW-0804">Transcription</keyword>
<dbReference type="EMBL" id="JBHMBH010000062">
    <property type="protein sequence ID" value="MFB9716766.1"/>
    <property type="molecule type" value="Genomic_DNA"/>
</dbReference>
<comment type="similarity">
    <text evidence="1">Belongs to the LysR transcriptional regulatory family.</text>
</comment>
<gene>
    <name evidence="6" type="ORF">ACFFPI_21970</name>
</gene>